<evidence type="ECO:0000259" key="1">
    <source>
        <dbReference type="Pfam" id="PF22981"/>
    </source>
</evidence>
<gene>
    <name evidence="2" type="ORF">SMRZ_LOCUS24141</name>
</gene>
<accession>A0A183N766</accession>
<dbReference type="Pfam" id="PF22981">
    <property type="entry name" value="RM2_Med14"/>
    <property type="match status" value="1"/>
</dbReference>
<evidence type="ECO:0000313" key="3">
    <source>
        <dbReference type="Proteomes" id="UP000277204"/>
    </source>
</evidence>
<evidence type="ECO:0000313" key="2">
    <source>
        <dbReference type="EMBL" id="VDP50080.1"/>
    </source>
</evidence>
<reference evidence="2 3" key="1">
    <citation type="submission" date="2018-11" db="EMBL/GenBank/DDBJ databases">
        <authorList>
            <consortium name="Pathogen Informatics"/>
        </authorList>
    </citation>
    <scope>NUCLEOTIDE SEQUENCE [LARGE SCALE GENOMIC DNA]</scope>
    <source>
        <strain evidence="2 3">Zambia</strain>
    </source>
</reference>
<dbReference type="AlphaFoldDB" id="A0A183N766"/>
<dbReference type="EMBL" id="UZAI01020181">
    <property type="protein sequence ID" value="VDP50080.1"/>
    <property type="molecule type" value="Genomic_DNA"/>
</dbReference>
<feature type="domain" description="Mediator of RNA polymerase II transcription subunit 14 RM2" evidence="1">
    <location>
        <begin position="49"/>
        <end position="131"/>
    </location>
</feature>
<protein>
    <recommendedName>
        <fullName evidence="1">Mediator of RNA polymerase II transcription subunit 14 RM2 domain-containing protein</fullName>
    </recommendedName>
</protein>
<name>A0A183N766_9TREM</name>
<dbReference type="InterPro" id="IPR055113">
    <property type="entry name" value="Med14_RM2"/>
</dbReference>
<sequence>MVEPTGTYVPANIAQLGHHDGHARPPRQDAFSLSLQLDMLHEQAQRARSKRPPDQLTIEAYRPSRCLSISYWHGLARTQYNSVMGLDGKLHATAYLLTIHVDPTEPQRPLCVSHRPELTTSKSQLVGATVQVSINP</sequence>
<dbReference type="STRING" id="48269.A0A183N766"/>
<keyword evidence="3" id="KW-1185">Reference proteome</keyword>
<dbReference type="Proteomes" id="UP000277204">
    <property type="component" value="Unassembled WGS sequence"/>
</dbReference>
<organism evidence="2 3">
    <name type="scientific">Schistosoma margrebowiei</name>
    <dbReference type="NCBI Taxonomy" id="48269"/>
    <lineage>
        <taxon>Eukaryota</taxon>
        <taxon>Metazoa</taxon>
        <taxon>Spiralia</taxon>
        <taxon>Lophotrochozoa</taxon>
        <taxon>Platyhelminthes</taxon>
        <taxon>Trematoda</taxon>
        <taxon>Digenea</taxon>
        <taxon>Strigeidida</taxon>
        <taxon>Schistosomatoidea</taxon>
        <taxon>Schistosomatidae</taxon>
        <taxon>Schistosoma</taxon>
    </lineage>
</organism>
<proteinExistence type="predicted"/>